<dbReference type="EMBL" id="FLUO01000001">
    <property type="protein sequence ID" value="SBV94702.1"/>
    <property type="molecule type" value="Genomic_DNA"/>
</dbReference>
<feature type="binding site" evidence="2">
    <location>
        <position position="53"/>
    </location>
    <ligand>
        <name>substrate</name>
    </ligand>
</feature>
<dbReference type="GO" id="GO:0009228">
    <property type="term" value="P:thiamine biosynthetic process"/>
    <property type="evidence" value="ECO:0007669"/>
    <property type="project" value="UniProtKB-KW"/>
</dbReference>
<dbReference type="GO" id="GO:0000287">
    <property type="term" value="F:magnesium ion binding"/>
    <property type="evidence" value="ECO:0007669"/>
    <property type="project" value="UniProtKB-UniRule"/>
</dbReference>
<dbReference type="InterPro" id="IPR010918">
    <property type="entry name" value="PurM-like_C_dom"/>
</dbReference>
<protein>
    <recommendedName>
        <fullName evidence="2">Thiamine-monophosphate kinase</fullName>
        <shortName evidence="2">TMP kinase</shortName>
        <shortName evidence="2">Thiamine-phosphate kinase</shortName>
        <ecNumber evidence="2">2.7.4.16</ecNumber>
    </recommendedName>
</protein>
<dbReference type="NCBIfam" id="TIGR01379">
    <property type="entry name" value="thiL"/>
    <property type="match status" value="1"/>
</dbReference>
<feature type="binding site" evidence="2">
    <location>
        <position position="74"/>
    </location>
    <ligand>
        <name>Mg(2+)</name>
        <dbReference type="ChEBI" id="CHEBI:18420"/>
        <label>4</label>
    </ligand>
</feature>
<feature type="binding site" evidence="2">
    <location>
        <position position="148"/>
    </location>
    <ligand>
        <name>ATP</name>
        <dbReference type="ChEBI" id="CHEBI:30616"/>
    </ligand>
</feature>
<dbReference type="InterPro" id="IPR016188">
    <property type="entry name" value="PurM-like_N"/>
</dbReference>
<feature type="binding site" evidence="2">
    <location>
        <position position="74"/>
    </location>
    <ligand>
        <name>Mg(2+)</name>
        <dbReference type="ChEBI" id="CHEBI:18420"/>
        <label>2</label>
    </ligand>
</feature>
<name>A0A212J5F9_9PROT</name>
<dbReference type="SUPFAM" id="SSF55326">
    <property type="entry name" value="PurM N-terminal domain-like"/>
    <property type="match status" value="1"/>
</dbReference>
<dbReference type="AlphaFoldDB" id="A0A212J5F9"/>
<feature type="binding site" evidence="2">
    <location>
        <begin position="121"/>
        <end position="122"/>
    </location>
    <ligand>
        <name>ATP</name>
        <dbReference type="ChEBI" id="CHEBI:30616"/>
    </ligand>
</feature>
<evidence type="ECO:0000256" key="2">
    <source>
        <dbReference type="HAMAP-Rule" id="MF_02128"/>
    </source>
</evidence>
<feature type="domain" description="PurM-like N-terminal" evidence="3">
    <location>
        <begin position="28"/>
        <end position="140"/>
    </location>
</feature>
<evidence type="ECO:0000259" key="3">
    <source>
        <dbReference type="Pfam" id="PF00586"/>
    </source>
</evidence>
<feature type="domain" description="PurM-like C-terminal" evidence="4">
    <location>
        <begin position="152"/>
        <end position="304"/>
    </location>
</feature>
<keyword evidence="2" id="KW-0460">Magnesium</keyword>
<dbReference type="SUPFAM" id="SSF56042">
    <property type="entry name" value="PurM C-terminal domain-like"/>
    <property type="match status" value="1"/>
</dbReference>
<feature type="binding site" evidence="2">
    <location>
        <position position="46"/>
    </location>
    <ligand>
        <name>Mg(2+)</name>
        <dbReference type="ChEBI" id="CHEBI:18420"/>
        <label>2</label>
    </ligand>
</feature>
<feature type="binding site" evidence="2">
    <location>
        <position position="215"/>
    </location>
    <ligand>
        <name>Mg(2+)</name>
        <dbReference type="ChEBI" id="CHEBI:18420"/>
        <label>3</label>
    </ligand>
</feature>
<dbReference type="HAMAP" id="MF_02128">
    <property type="entry name" value="TMP_kinase"/>
    <property type="match status" value="1"/>
</dbReference>
<dbReference type="PANTHER" id="PTHR30270:SF0">
    <property type="entry name" value="THIAMINE-MONOPHOSPHATE KINASE"/>
    <property type="match status" value="1"/>
</dbReference>
<feature type="binding site" evidence="2">
    <location>
        <position position="29"/>
    </location>
    <ligand>
        <name>Mg(2+)</name>
        <dbReference type="ChEBI" id="CHEBI:18420"/>
        <label>3</label>
    </ligand>
</feature>
<dbReference type="EC" id="2.7.4.16" evidence="2"/>
<keyword evidence="2" id="KW-0479">Metal-binding</keyword>
<feature type="binding site" evidence="2">
    <location>
        <position position="217"/>
    </location>
    <ligand>
        <name>ATP</name>
        <dbReference type="ChEBI" id="CHEBI:30616"/>
    </ligand>
</feature>
<dbReference type="InterPro" id="IPR036676">
    <property type="entry name" value="PurM-like_C_sf"/>
</dbReference>
<gene>
    <name evidence="2 5" type="primary">thiL</name>
    <name evidence="5" type="ORF">KL86APRO_10543</name>
</gene>
<organism evidence="5">
    <name type="scientific">uncultured Alphaproteobacteria bacterium</name>
    <dbReference type="NCBI Taxonomy" id="91750"/>
    <lineage>
        <taxon>Bacteria</taxon>
        <taxon>Pseudomonadati</taxon>
        <taxon>Pseudomonadota</taxon>
        <taxon>Alphaproteobacteria</taxon>
        <taxon>environmental samples</taxon>
    </lineage>
</organism>
<proteinExistence type="inferred from homology"/>
<evidence type="ECO:0000313" key="5">
    <source>
        <dbReference type="EMBL" id="SBV94702.1"/>
    </source>
</evidence>
<dbReference type="Pfam" id="PF00586">
    <property type="entry name" value="AIRS"/>
    <property type="match status" value="1"/>
</dbReference>
<feature type="binding site" evidence="2">
    <location>
        <position position="218"/>
    </location>
    <ligand>
        <name>Mg(2+)</name>
        <dbReference type="ChEBI" id="CHEBI:18420"/>
        <label>5</label>
    </ligand>
</feature>
<accession>A0A212J5F9</accession>
<feature type="binding site" evidence="2">
    <location>
        <position position="74"/>
    </location>
    <ligand>
        <name>Mg(2+)</name>
        <dbReference type="ChEBI" id="CHEBI:18420"/>
        <label>3</label>
    </ligand>
</feature>
<dbReference type="Gene3D" id="3.90.650.10">
    <property type="entry name" value="PurM-like C-terminal domain"/>
    <property type="match status" value="1"/>
</dbReference>
<feature type="binding site" evidence="2">
    <location>
        <position position="29"/>
    </location>
    <ligand>
        <name>Mg(2+)</name>
        <dbReference type="ChEBI" id="CHEBI:18420"/>
        <label>4</label>
    </ligand>
</feature>
<dbReference type="GO" id="GO:0005524">
    <property type="term" value="F:ATP binding"/>
    <property type="evidence" value="ECO:0007669"/>
    <property type="project" value="UniProtKB-UniRule"/>
</dbReference>
<feature type="binding site" evidence="2">
    <location>
        <position position="122"/>
    </location>
    <ligand>
        <name>Mg(2+)</name>
        <dbReference type="ChEBI" id="CHEBI:18420"/>
        <label>1</label>
    </ligand>
</feature>
<dbReference type="Gene3D" id="3.30.1330.10">
    <property type="entry name" value="PurM-like, N-terminal domain"/>
    <property type="match status" value="1"/>
</dbReference>
<dbReference type="InterPro" id="IPR006283">
    <property type="entry name" value="ThiL-like"/>
</dbReference>
<feature type="binding site" evidence="2">
    <location>
        <position position="267"/>
    </location>
    <ligand>
        <name>substrate</name>
    </ligand>
</feature>
<keyword evidence="1 2" id="KW-0784">Thiamine biosynthesis</keyword>
<dbReference type="Pfam" id="PF02769">
    <property type="entry name" value="AIRS_C"/>
    <property type="match status" value="1"/>
</dbReference>
<dbReference type="PANTHER" id="PTHR30270">
    <property type="entry name" value="THIAMINE-MONOPHOSPHATE KINASE"/>
    <property type="match status" value="1"/>
</dbReference>
<comment type="pathway">
    <text evidence="2">Cofactor biosynthesis; thiamine diphosphate biosynthesis; thiamine diphosphate from thiamine phosphate: step 1/1.</text>
</comment>
<feature type="binding site" evidence="2">
    <location>
        <position position="46"/>
    </location>
    <ligand>
        <name>Mg(2+)</name>
        <dbReference type="ChEBI" id="CHEBI:18420"/>
        <label>1</label>
    </ligand>
</feature>
<keyword evidence="2" id="KW-0067">ATP-binding</keyword>
<comment type="similarity">
    <text evidence="2">Belongs to the thiamine-monophosphate kinase family.</text>
</comment>
<dbReference type="InterPro" id="IPR036921">
    <property type="entry name" value="PurM-like_N_sf"/>
</dbReference>
<dbReference type="GO" id="GO:0009229">
    <property type="term" value="P:thiamine diphosphate biosynthetic process"/>
    <property type="evidence" value="ECO:0007669"/>
    <property type="project" value="UniProtKB-UniRule"/>
</dbReference>
<comment type="miscellaneous">
    <text evidence="2">Reaction mechanism of ThiL seems to utilize a direct, inline transfer of the gamma-phosphate of ATP to TMP rather than a phosphorylated enzyme intermediate.</text>
</comment>
<comment type="function">
    <text evidence="2">Catalyzes the ATP-dependent phosphorylation of thiamine-monophosphate (TMP) to form thiamine-pyrophosphate (TPP), the active form of vitamin B1.</text>
</comment>
<sequence length="336" mass="34735">MPWDEFGLIAACFRPLSVAEPGAFALTDDAAVLAPASGTEFVVTADALVAGVHFFPDDPPGAIAKKAMRVNLSDLAAMGAKPRCVFLTCAFPADLDKHWLNAFADGLGEDLQEFGVALAGGDVVATPGPLTLSVTAIGEVPSGAALRRSGVRDGDVIAVTGSIGDAALGLDMQRDAAPEALNGADRAFLLDRYRHPTPRIAAGAVLLGRAHAAMDVSDGLLGDLRHLAEASHVDILIDSRRVPLSEAASRWIALLPAARERALTGGDDYELAFACAVDDFAAIARSLTAVGVSATAIGRAETGEGRVYRYETGRRQLVAAPGGHRHGGEANGRPAS</sequence>
<comment type="caution">
    <text evidence="2">Lacks conserved residue(s) required for the propagation of feature annotation.</text>
</comment>
<dbReference type="PIRSF" id="PIRSF005303">
    <property type="entry name" value="Thiam_monoph_kin"/>
    <property type="match status" value="1"/>
</dbReference>
<keyword evidence="2" id="KW-0547">Nucleotide-binding</keyword>
<comment type="catalytic activity">
    <reaction evidence="2">
        <text>thiamine phosphate + ATP = thiamine diphosphate + ADP</text>
        <dbReference type="Rhea" id="RHEA:15913"/>
        <dbReference type="ChEBI" id="CHEBI:30616"/>
        <dbReference type="ChEBI" id="CHEBI:37575"/>
        <dbReference type="ChEBI" id="CHEBI:58937"/>
        <dbReference type="ChEBI" id="CHEBI:456216"/>
        <dbReference type="EC" id="2.7.4.16"/>
    </reaction>
</comment>
<dbReference type="GO" id="GO:0009030">
    <property type="term" value="F:thiamine-phosphate kinase activity"/>
    <property type="evidence" value="ECO:0007669"/>
    <property type="project" value="UniProtKB-UniRule"/>
</dbReference>
<feature type="binding site" evidence="2">
    <location>
        <position position="44"/>
    </location>
    <ligand>
        <name>Mg(2+)</name>
        <dbReference type="ChEBI" id="CHEBI:18420"/>
        <label>4</label>
    </ligand>
</feature>
<keyword evidence="2 5" id="KW-0418">Kinase</keyword>
<reference evidence="5" key="1">
    <citation type="submission" date="2016-04" db="EMBL/GenBank/DDBJ databases">
        <authorList>
            <person name="Evans L.H."/>
            <person name="Alamgir A."/>
            <person name="Owens N."/>
            <person name="Weber N.D."/>
            <person name="Virtaneva K."/>
            <person name="Barbian K."/>
            <person name="Babar A."/>
            <person name="Rosenke K."/>
        </authorList>
    </citation>
    <scope>NUCLEOTIDE SEQUENCE</scope>
    <source>
        <strain evidence="5">86</strain>
    </source>
</reference>
<evidence type="ECO:0000259" key="4">
    <source>
        <dbReference type="Pfam" id="PF02769"/>
    </source>
</evidence>
<keyword evidence="2 5" id="KW-0808">Transferase</keyword>
<dbReference type="CDD" id="cd02194">
    <property type="entry name" value="ThiL"/>
    <property type="match status" value="1"/>
</dbReference>
<dbReference type="UniPathway" id="UPA00060">
    <property type="reaction ID" value="UER00142"/>
</dbReference>
<evidence type="ECO:0000256" key="1">
    <source>
        <dbReference type="ARBA" id="ARBA00022977"/>
    </source>
</evidence>